<dbReference type="AlphaFoldDB" id="A0A7K4MLV4"/>
<dbReference type="Proteomes" id="UP000568446">
    <property type="component" value="Unassembled WGS sequence"/>
</dbReference>
<proteinExistence type="predicted"/>
<name>A0A7K4MLV4_9ARCH</name>
<evidence type="ECO:0008006" key="3">
    <source>
        <dbReference type="Google" id="ProtNLM"/>
    </source>
</evidence>
<comment type="caution">
    <text evidence="1">The sequence shown here is derived from an EMBL/GenBank/DDBJ whole genome shotgun (WGS) entry which is preliminary data.</text>
</comment>
<evidence type="ECO:0000313" key="1">
    <source>
        <dbReference type="EMBL" id="NWJ29943.1"/>
    </source>
</evidence>
<dbReference type="InterPro" id="IPR029063">
    <property type="entry name" value="SAM-dependent_MTases_sf"/>
</dbReference>
<dbReference type="SUPFAM" id="SSF53335">
    <property type="entry name" value="S-adenosyl-L-methionine-dependent methyltransferases"/>
    <property type="match status" value="1"/>
</dbReference>
<protein>
    <recommendedName>
        <fullName evidence="3">Class I SAM-dependent methyltransferase</fullName>
    </recommendedName>
</protein>
<accession>A0A7K4MLV4</accession>
<evidence type="ECO:0000313" key="2">
    <source>
        <dbReference type="Proteomes" id="UP000568446"/>
    </source>
</evidence>
<dbReference type="EMBL" id="JACATK010000014">
    <property type="protein sequence ID" value="NWJ29943.1"/>
    <property type="molecule type" value="Genomic_DNA"/>
</dbReference>
<organism evidence="1 2">
    <name type="scientific">Marine Group I thaumarchaeote</name>
    <dbReference type="NCBI Taxonomy" id="2511932"/>
    <lineage>
        <taxon>Archaea</taxon>
        <taxon>Nitrososphaerota</taxon>
        <taxon>Marine Group I</taxon>
    </lineage>
</organism>
<sequence>MIEDIAKNLVHLKKEFTKIYDGKSQIQELIPVSKSDLFPIKQKDLELLHQFATKNPIYYNSYEKIIGRTLCIVYEGDINKYWLNSIQYDSSYQPFYPTWIMSAYVCVLLAKDLGYHEIIDIGSGDGRIAFCAKILDLESYSIEIDDMLVELQKLLTILDFHPHCSDAVAFDYFSLNLTHPIFFIGGLPQMGGTQLASGVMKKINSISDLKRNTGWVFTGTYSQKYQLDPKNEAGWGTLIEKNNLKSVQTLSLPTAWAFHEPEETPYIFTQTVSE</sequence>
<gene>
    <name evidence="1" type="ORF">HX850_03400</name>
</gene>
<reference evidence="1 2" key="1">
    <citation type="journal article" date="2019" name="Environ. Microbiol.">
        <title>Genomics insights into ecotype formation of ammonia-oxidizing archaea in the deep ocean.</title>
        <authorList>
            <person name="Wang Y."/>
            <person name="Huang J.M."/>
            <person name="Cui G.J."/>
            <person name="Nunoura T."/>
            <person name="Takaki Y."/>
            <person name="Li W.L."/>
            <person name="Li J."/>
            <person name="Gao Z.M."/>
            <person name="Takai K."/>
            <person name="Zhang A.Q."/>
            <person name="Stepanauskas R."/>
        </authorList>
    </citation>
    <scope>NUCLEOTIDE SEQUENCE [LARGE SCALE GENOMIC DNA]</scope>
    <source>
        <strain evidence="1 2">C4</strain>
    </source>
</reference>